<dbReference type="Proteomes" id="UP000290261">
    <property type="component" value="Unassembled WGS sequence"/>
</dbReference>
<dbReference type="AlphaFoldDB" id="A0A444VJW3"/>
<dbReference type="SUPFAM" id="SSF51430">
    <property type="entry name" value="NAD(P)-linked oxidoreductase"/>
    <property type="match status" value="1"/>
</dbReference>
<dbReference type="InterPro" id="IPR036812">
    <property type="entry name" value="NAD(P)_OxRdtase_dom_sf"/>
</dbReference>
<reference evidence="3 4" key="1">
    <citation type="submission" date="2014-04" db="EMBL/GenBank/DDBJ databases">
        <title>Whole genome of Muricauda olearia.</title>
        <authorList>
            <person name="Zhang X.-H."/>
            <person name="Tang K."/>
        </authorList>
    </citation>
    <scope>NUCLEOTIDE SEQUENCE [LARGE SCALE GENOMIC DNA]</scope>
    <source>
        <strain evidence="3 4">Th120</strain>
    </source>
</reference>
<dbReference type="InterPro" id="IPR023210">
    <property type="entry name" value="NADP_OxRdtase_dom"/>
</dbReference>
<comment type="caution">
    <text evidence="3">The sequence shown here is derived from an EMBL/GenBank/DDBJ whole genome shotgun (WGS) entry which is preliminary data.</text>
</comment>
<dbReference type="PRINTS" id="PR00069">
    <property type="entry name" value="ALDKETRDTASE"/>
</dbReference>
<dbReference type="PANTHER" id="PTHR43625">
    <property type="entry name" value="AFLATOXIN B1 ALDEHYDE REDUCTASE"/>
    <property type="match status" value="1"/>
</dbReference>
<evidence type="ECO:0000313" key="3">
    <source>
        <dbReference type="EMBL" id="RYC51010.1"/>
    </source>
</evidence>
<feature type="domain" description="NADP-dependent oxidoreductase" evidence="2">
    <location>
        <begin position="16"/>
        <end position="302"/>
    </location>
</feature>
<protein>
    <submittedName>
        <fullName evidence="3">Aldehyde oxidase</fullName>
    </submittedName>
</protein>
<evidence type="ECO:0000313" key="4">
    <source>
        <dbReference type="Proteomes" id="UP000290261"/>
    </source>
</evidence>
<dbReference type="GO" id="GO:0016491">
    <property type="term" value="F:oxidoreductase activity"/>
    <property type="evidence" value="ECO:0007669"/>
    <property type="project" value="UniProtKB-KW"/>
</dbReference>
<name>A0A444VJW3_9FLAO</name>
<dbReference type="CDD" id="cd19078">
    <property type="entry name" value="AKR_AKR13C1_2"/>
    <property type="match status" value="1"/>
</dbReference>
<evidence type="ECO:0000259" key="2">
    <source>
        <dbReference type="Pfam" id="PF00248"/>
    </source>
</evidence>
<dbReference type="RefSeq" id="WP_129654605.1">
    <property type="nucleotide sequence ID" value="NZ_ML142911.1"/>
</dbReference>
<dbReference type="InterPro" id="IPR020471">
    <property type="entry name" value="AKR"/>
</dbReference>
<sequence>MELRKLGNVGLEVSAIGYGCMGLSFPGAPTKEASIQLIRQAVEHGITLFDTAQAYGNNEELVGEALEPLRNEVVIATKFGFKEGNPRMGTDSRPESIRASIEASLKKLRTDCIDLCYQHRVDPNIPIEDVAGTLNDLIQEGKVKFFGLCEVDSETIRKAHGETPLSAVQSEYSMFYREPENEVLQTLETLGIGLVPFSPLGKGFLTGTITPDTEFNDLDARNHAPRFSKENRKTNQDLVGLVVDVAKNKGVAPAQIAIAWLLAQKPFIVPIPGTSKLHRLMENIGGSRIVLTTGELENITQMLDAIEVVGDRYPKQIQGKIGK</sequence>
<dbReference type="InterPro" id="IPR050791">
    <property type="entry name" value="Aldo-Keto_reductase"/>
</dbReference>
<gene>
    <name evidence="3" type="ORF">DN53_15335</name>
</gene>
<evidence type="ECO:0000256" key="1">
    <source>
        <dbReference type="ARBA" id="ARBA00023002"/>
    </source>
</evidence>
<dbReference type="Pfam" id="PF00248">
    <property type="entry name" value="Aldo_ket_red"/>
    <property type="match status" value="1"/>
</dbReference>
<proteinExistence type="predicted"/>
<dbReference type="PANTHER" id="PTHR43625:SF27">
    <property type="entry name" value="ALDO-KETO REDUCTASE"/>
    <property type="match status" value="1"/>
</dbReference>
<dbReference type="GO" id="GO:0005737">
    <property type="term" value="C:cytoplasm"/>
    <property type="evidence" value="ECO:0007669"/>
    <property type="project" value="TreeGrafter"/>
</dbReference>
<dbReference type="Gene3D" id="3.20.20.100">
    <property type="entry name" value="NADP-dependent oxidoreductase domain"/>
    <property type="match status" value="1"/>
</dbReference>
<keyword evidence="1" id="KW-0560">Oxidoreductase</keyword>
<keyword evidence="4" id="KW-1185">Reference proteome</keyword>
<accession>A0A444VJW3</accession>
<dbReference type="EMBL" id="JJMP01000007">
    <property type="protein sequence ID" value="RYC51010.1"/>
    <property type="molecule type" value="Genomic_DNA"/>
</dbReference>
<organism evidence="3 4">
    <name type="scientific">Flagellimonas olearia</name>
    <dbReference type="NCBI Taxonomy" id="552546"/>
    <lineage>
        <taxon>Bacteria</taxon>
        <taxon>Pseudomonadati</taxon>
        <taxon>Bacteroidota</taxon>
        <taxon>Flavobacteriia</taxon>
        <taxon>Flavobacteriales</taxon>
        <taxon>Flavobacteriaceae</taxon>
        <taxon>Flagellimonas</taxon>
    </lineage>
</organism>